<evidence type="ECO:0000256" key="2">
    <source>
        <dbReference type="HAMAP-Rule" id="MF_00674"/>
    </source>
</evidence>
<dbReference type="InterPro" id="IPR013324">
    <property type="entry name" value="RNA_pol_sigma_r3/r4-like"/>
</dbReference>
<sequence length="128" mass="14711">MVRPTKERRVEYIPKINFFKPAGVPKRDLIKVTLTIEEVEAIRLKDLEGLNQSEAAERMEVSRPTFQRVLTTARSKVAEALIEGKAIKFEGGDYRLAKYSCGKCGKKFSPGHRRRKRLSQEECPDCRE</sequence>
<dbReference type="InterPro" id="IPR002852">
    <property type="entry name" value="UPF0251"/>
</dbReference>
<keyword evidence="3" id="KW-0238">DNA-binding</keyword>
<dbReference type="EMBL" id="SOEG01000013">
    <property type="protein sequence ID" value="TDX51408.1"/>
    <property type="molecule type" value="Genomic_DNA"/>
</dbReference>
<dbReference type="Pfam" id="PF02001">
    <property type="entry name" value="DUF134"/>
    <property type="match status" value="1"/>
</dbReference>
<comment type="similarity">
    <text evidence="1 2">Belongs to the UPF0251 family.</text>
</comment>
<proteinExistence type="inferred from homology"/>
<dbReference type="RefSeq" id="WP_018248698.1">
    <property type="nucleotide sequence ID" value="NZ_SOEG01000013.1"/>
</dbReference>
<dbReference type="AlphaFoldDB" id="A0A4R8H3Z3"/>
<evidence type="ECO:0000256" key="1">
    <source>
        <dbReference type="ARBA" id="ARBA00009350"/>
    </source>
</evidence>
<dbReference type="STRING" id="926561.GCA_000379025_01519"/>
<reference evidence="3 4" key="1">
    <citation type="submission" date="2019-03" db="EMBL/GenBank/DDBJ databases">
        <title>Subsurface microbial communities from deep shales in Ohio and West Virginia, USA.</title>
        <authorList>
            <person name="Wrighton K."/>
        </authorList>
    </citation>
    <scope>NUCLEOTIDE SEQUENCE [LARGE SCALE GENOMIC DNA]</scope>
    <source>
        <strain evidence="3 4">MSL 6dP</strain>
    </source>
</reference>
<dbReference type="HAMAP" id="MF_00674">
    <property type="entry name" value="UPF0251"/>
    <property type="match status" value="1"/>
</dbReference>
<accession>A0A4R8H3Z3</accession>
<dbReference type="Gene3D" id="1.10.10.10">
    <property type="entry name" value="Winged helix-like DNA-binding domain superfamily/Winged helix DNA-binding domain"/>
    <property type="match status" value="1"/>
</dbReference>
<dbReference type="SUPFAM" id="SSF88659">
    <property type="entry name" value="Sigma3 and sigma4 domains of RNA polymerase sigma factors"/>
    <property type="match status" value="1"/>
</dbReference>
<dbReference type="Proteomes" id="UP000295832">
    <property type="component" value="Unassembled WGS sequence"/>
</dbReference>
<keyword evidence="4" id="KW-1185">Reference proteome</keyword>
<evidence type="ECO:0000313" key="3">
    <source>
        <dbReference type="EMBL" id="TDX51408.1"/>
    </source>
</evidence>
<name>A0A4R8H3Z3_9FIRM</name>
<dbReference type="PANTHER" id="PTHR37478:SF2">
    <property type="entry name" value="UPF0251 PROTEIN TK0562"/>
    <property type="match status" value="1"/>
</dbReference>
<organism evidence="3 4">
    <name type="scientific">Orenia marismortui</name>
    <dbReference type="NCBI Taxonomy" id="46469"/>
    <lineage>
        <taxon>Bacteria</taxon>
        <taxon>Bacillati</taxon>
        <taxon>Bacillota</taxon>
        <taxon>Clostridia</taxon>
        <taxon>Halanaerobiales</taxon>
        <taxon>Halobacteroidaceae</taxon>
        <taxon>Orenia</taxon>
    </lineage>
</organism>
<evidence type="ECO:0000313" key="4">
    <source>
        <dbReference type="Proteomes" id="UP000295832"/>
    </source>
</evidence>
<gene>
    <name evidence="3" type="ORF">C7959_11353</name>
</gene>
<dbReference type="InterPro" id="IPR036388">
    <property type="entry name" value="WH-like_DNA-bd_sf"/>
</dbReference>
<dbReference type="GO" id="GO:0003677">
    <property type="term" value="F:DNA binding"/>
    <property type="evidence" value="ECO:0007669"/>
    <property type="project" value="UniProtKB-KW"/>
</dbReference>
<comment type="caution">
    <text evidence="3">The sequence shown here is derived from an EMBL/GenBank/DDBJ whole genome shotgun (WGS) entry which is preliminary data.</text>
</comment>
<protein>
    <recommendedName>
        <fullName evidence="2">UPF0251 protein C7959_11353</fullName>
    </recommendedName>
</protein>
<dbReference type="PANTHER" id="PTHR37478">
    <property type="match status" value="1"/>
</dbReference>